<dbReference type="InterPro" id="IPR051398">
    <property type="entry name" value="Polysacch_Deacetylase"/>
</dbReference>
<keyword evidence="5" id="KW-1185">Reference proteome</keyword>
<evidence type="ECO:0000313" key="5">
    <source>
        <dbReference type="Proteomes" id="UP001199469"/>
    </source>
</evidence>
<comment type="caution">
    <text evidence="4">The sequence shown here is derived from an EMBL/GenBank/DDBJ whole genome shotgun (WGS) entry which is preliminary data.</text>
</comment>
<proteinExistence type="predicted"/>
<dbReference type="CDD" id="cd10918">
    <property type="entry name" value="CE4_NodB_like_5s_6s"/>
    <property type="match status" value="1"/>
</dbReference>
<keyword evidence="2" id="KW-0732">Signal</keyword>
<dbReference type="Gene3D" id="3.20.20.370">
    <property type="entry name" value="Glycoside hydrolase/deacetylase"/>
    <property type="match status" value="1"/>
</dbReference>
<dbReference type="Proteomes" id="UP001199469">
    <property type="component" value="Unassembled WGS sequence"/>
</dbReference>
<dbReference type="PANTHER" id="PTHR34216:SF3">
    <property type="entry name" value="POLY-BETA-1,6-N-ACETYL-D-GLUCOSAMINE N-DEACETYLASE"/>
    <property type="match status" value="1"/>
</dbReference>
<organism evidence="4 5">
    <name type="scientific">Actinomycetospora endophytica</name>
    <dbReference type="NCBI Taxonomy" id="2291215"/>
    <lineage>
        <taxon>Bacteria</taxon>
        <taxon>Bacillati</taxon>
        <taxon>Actinomycetota</taxon>
        <taxon>Actinomycetes</taxon>
        <taxon>Pseudonocardiales</taxon>
        <taxon>Pseudonocardiaceae</taxon>
        <taxon>Actinomycetospora</taxon>
    </lineage>
</organism>
<evidence type="ECO:0000313" key="4">
    <source>
        <dbReference type="EMBL" id="MCD2196100.1"/>
    </source>
</evidence>
<evidence type="ECO:0000256" key="1">
    <source>
        <dbReference type="ARBA" id="ARBA00004613"/>
    </source>
</evidence>
<evidence type="ECO:0000256" key="2">
    <source>
        <dbReference type="ARBA" id="ARBA00022729"/>
    </source>
</evidence>
<dbReference type="PANTHER" id="PTHR34216">
    <property type="match status" value="1"/>
</dbReference>
<name>A0ABS8PF12_9PSEU</name>
<evidence type="ECO:0000259" key="3">
    <source>
        <dbReference type="PROSITE" id="PS51677"/>
    </source>
</evidence>
<sequence>MVEPGGAVPILMYHSLSRSSTSAFGRFALDPALFDDHLAFLADRGYRTATLSDLVEWRLGATPIPDRTVVITFDDGFADFHTHALPALERHGMTATLYVVTGYVGSTSEWLRSDGEGDRPILSWEQLEEIAAQGVECASHTHTHPQLDVMPHAQMRAELTRSRQVLEDRLQRAVRSFAYPYGYHSSGVRTAAEAAGYRSACAVADLVSGDDDDRYAIPRLTVPAGTDPDGLAALLVQGPPSAGDRRVGRAKQLVWRNLRRHGPRAIVGASASGVPLWASGGRR</sequence>
<comment type="subcellular location">
    <subcellularLocation>
        <location evidence="1">Secreted</location>
    </subcellularLocation>
</comment>
<dbReference type="InterPro" id="IPR011330">
    <property type="entry name" value="Glyco_hydro/deAcase_b/a-brl"/>
</dbReference>
<feature type="domain" description="NodB homology" evidence="3">
    <location>
        <begin position="67"/>
        <end position="283"/>
    </location>
</feature>
<dbReference type="Pfam" id="PF01522">
    <property type="entry name" value="Polysacc_deac_1"/>
    <property type="match status" value="1"/>
</dbReference>
<accession>A0ABS8PF12</accession>
<dbReference type="RefSeq" id="WP_230737957.1">
    <property type="nucleotide sequence ID" value="NZ_JAJNDB010000005.1"/>
</dbReference>
<dbReference type="SUPFAM" id="SSF88713">
    <property type="entry name" value="Glycoside hydrolase/deacetylase"/>
    <property type="match status" value="1"/>
</dbReference>
<protein>
    <submittedName>
        <fullName evidence="4">Polysaccharide deacetylase family protein</fullName>
    </submittedName>
</protein>
<dbReference type="PROSITE" id="PS51677">
    <property type="entry name" value="NODB"/>
    <property type="match status" value="1"/>
</dbReference>
<reference evidence="4 5" key="1">
    <citation type="submission" date="2021-11" db="EMBL/GenBank/DDBJ databases">
        <title>Draft genome sequence of Actinomycetospora sp. SF1 isolated from the rhizosphere soil.</title>
        <authorList>
            <person name="Duangmal K."/>
            <person name="Chantavorakit T."/>
        </authorList>
    </citation>
    <scope>NUCLEOTIDE SEQUENCE [LARGE SCALE GENOMIC DNA]</scope>
    <source>
        <strain evidence="4 5">TBRC 5722</strain>
    </source>
</reference>
<gene>
    <name evidence="4" type="ORF">LQ327_22260</name>
</gene>
<dbReference type="EMBL" id="JAJNDB010000005">
    <property type="protein sequence ID" value="MCD2196100.1"/>
    <property type="molecule type" value="Genomic_DNA"/>
</dbReference>
<dbReference type="InterPro" id="IPR002509">
    <property type="entry name" value="NODB_dom"/>
</dbReference>